<keyword evidence="3" id="KW-0547">Nucleotide-binding</keyword>
<dbReference type="NCBIfam" id="NF004281">
    <property type="entry name" value="PRK05690.1"/>
    <property type="match status" value="1"/>
</dbReference>
<keyword evidence="15" id="KW-1185">Reference proteome</keyword>
<evidence type="ECO:0000256" key="11">
    <source>
        <dbReference type="ARBA" id="ARBA00075328"/>
    </source>
</evidence>
<dbReference type="EMBL" id="CP032489">
    <property type="protein sequence ID" value="AYD47706.1"/>
    <property type="molecule type" value="Genomic_DNA"/>
</dbReference>
<evidence type="ECO:0000256" key="3">
    <source>
        <dbReference type="ARBA" id="ARBA00022741"/>
    </source>
</evidence>
<proteinExistence type="inferred from homology"/>
<dbReference type="GO" id="GO:0008146">
    <property type="term" value="F:sulfotransferase activity"/>
    <property type="evidence" value="ECO:0007669"/>
    <property type="project" value="TreeGrafter"/>
</dbReference>
<keyword evidence="2 14" id="KW-0808">Transferase</keyword>
<evidence type="ECO:0000256" key="5">
    <source>
        <dbReference type="ARBA" id="ARBA00052218"/>
    </source>
</evidence>
<name>A0A386HQ59_9BACT</name>
<evidence type="ECO:0000256" key="2">
    <source>
        <dbReference type="ARBA" id="ARBA00022679"/>
    </source>
</evidence>
<evidence type="ECO:0000256" key="12">
    <source>
        <dbReference type="ARBA" id="ARBA00078531"/>
    </source>
</evidence>
<evidence type="ECO:0000256" key="6">
    <source>
        <dbReference type="ARBA" id="ARBA00055169"/>
    </source>
</evidence>
<evidence type="ECO:0000313" key="15">
    <source>
        <dbReference type="Proteomes" id="UP000266118"/>
    </source>
</evidence>
<evidence type="ECO:0000256" key="9">
    <source>
        <dbReference type="ARBA" id="ARBA00073635"/>
    </source>
</evidence>
<accession>A0A386HQ59</accession>
<dbReference type="InterPro" id="IPR000594">
    <property type="entry name" value="ThiF_NAD_FAD-bd"/>
</dbReference>
<dbReference type="AlphaFoldDB" id="A0A386HQ59"/>
<evidence type="ECO:0000256" key="1">
    <source>
        <dbReference type="ARBA" id="ARBA00009919"/>
    </source>
</evidence>
<comment type="function">
    <text evidence="6">Catalyzes the adenylation by ATP of the carboxyl group of the C-terminal glycine of sulfur carrier protein MoaD.</text>
</comment>
<dbReference type="PROSITE" id="PS50206">
    <property type="entry name" value="RHODANESE_3"/>
    <property type="match status" value="1"/>
</dbReference>
<evidence type="ECO:0000256" key="4">
    <source>
        <dbReference type="ARBA" id="ARBA00022840"/>
    </source>
</evidence>
<sequence>MSFSQEELKQYNRHFILEDIGETGQLKLKQAKVLIIGAGGLGCPVLQYLTAAGIGNIGILDDDIIEQSNLQRQILYTYNDIGKHKAAVAASKLALLNPFVNLKAHTERLTNKNAISLFDKYDIIVDGSDNFSTRYLVNDAAVITNKPVVFGSIYKFEGQVSVFNYRNGPNYRCLFPTPPDSKLVGNCSAIGVLGVLPGIIGALQANEVIKIICQIGNILSGKLWTINTLTMDQHLLNFKKNSAILINKLEDNYFNFCGAQENLKEIKYCELIKHMSEYNLLDVRTINERNKYHIGGIHIPLNELPEKFNTIPQSKNLIVYCQSGIRSKEAITFLKKAGFTCALFNLEGGLN</sequence>
<dbReference type="PANTHER" id="PTHR10953:SF102">
    <property type="entry name" value="ADENYLYLTRANSFERASE AND SULFURTRANSFERASE MOCS3"/>
    <property type="match status" value="1"/>
</dbReference>
<protein>
    <recommendedName>
        <fullName evidence="9">Molybdopterin-synthase adenylyltransferase</fullName>
        <ecNumber evidence="8">2.7.7.80</ecNumber>
    </recommendedName>
    <alternativeName>
        <fullName evidence="12">MoaD protein adenylase</fullName>
    </alternativeName>
    <alternativeName>
        <fullName evidence="10">Molybdopterin-converting factor subunit 1 adenylase</fullName>
    </alternativeName>
    <alternativeName>
        <fullName evidence="11">Sulfur carrier protein MoaD adenylyltransferase</fullName>
    </alternativeName>
</protein>
<dbReference type="GO" id="GO:0008641">
    <property type="term" value="F:ubiquitin-like modifier activating enzyme activity"/>
    <property type="evidence" value="ECO:0007669"/>
    <property type="project" value="InterPro"/>
</dbReference>
<dbReference type="Gene3D" id="3.40.50.720">
    <property type="entry name" value="NAD(P)-binding Rossmann-like Domain"/>
    <property type="match status" value="1"/>
</dbReference>
<organism evidence="14 15">
    <name type="scientific">Arachidicoccus soli</name>
    <dbReference type="NCBI Taxonomy" id="2341117"/>
    <lineage>
        <taxon>Bacteria</taxon>
        <taxon>Pseudomonadati</taxon>
        <taxon>Bacteroidota</taxon>
        <taxon>Chitinophagia</taxon>
        <taxon>Chitinophagales</taxon>
        <taxon>Chitinophagaceae</taxon>
        <taxon>Arachidicoccus</taxon>
    </lineage>
</organism>
<dbReference type="CDD" id="cd00757">
    <property type="entry name" value="ThiF_MoeB_HesA_family"/>
    <property type="match status" value="1"/>
</dbReference>
<dbReference type="RefSeq" id="WP_119987179.1">
    <property type="nucleotide sequence ID" value="NZ_CP032489.1"/>
</dbReference>
<dbReference type="SMART" id="SM00450">
    <property type="entry name" value="RHOD"/>
    <property type="match status" value="1"/>
</dbReference>
<gene>
    <name evidence="14" type="primary">moeB</name>
    <name evidence="14" type="ORF">D6B99_08890</name>
</gene>
<evidence type="ECO:0000256" key="7">
    <source>
        <dbReference type="ARBA" id="ARBA00063809"/>
    </source>
</evidence>
<feature type="domain" description="Rhodanese" evidence="13">
    <location>
        <begin position="274"/>
        <end position="350"/>
    </location>
</feature>
<reference evidence="14 15" key="1">
    <citation type="submission" date="2018-09" db="EMBL/GenBank/DDBJ databases">
        <title>Arachidicoccus sp. nov., a bacterium isolated from soil.</title>
        <authorList>
            <person name="Weon H.-Y."/>
            <person name="Kwon S.-W."/>
            <person name="Lee S.A."/>
        </authorList>
    </citation>
    <scope>NUCLEOTIDE SEQUENCE [LARGE SCALE GENOMIC DNA]</scope>
    <source>
        <strain evidence="14 15">KIS59-12</strain>
    </source>
</reference>
<dbReference type="SUPFAM" id="SSF69572">
    <property type="entry name" value="Activating enzymes of the ubiquitin-like proteins"/>
    <property type="match status" value="1"/>
</dbReference>
<dbReference type="Pfam" id="PF00899">
    <property type="entry name" value="ThiF"/>
    <property type="match status" value="1"/>
</dbReference>
<dbReference type="EC" id="2.7.7.80" evidence="8"/>
<dbReference type="InterPro" id="IPR001763">
    <property type="entry name" value="Rhodanese-like_dom"/>
</dbReference>
<dbReference type="OrthoDB" id="9804286at2"/>
<comment type="catalytic activity">
    <reaction evidence="5">
        <text>[molybdopterin-synthase sulfur-carrier protein]-C-terminal Gly-Gly + ATP + H(+) = [molybdopterin-synthase sulfur-carrier protein]-C-terminal Gly-Gly-AMP + diphosphate</text>
        <dbReference type="Rhea" id="RHEA:43616"/>
        <dbReference type="Rhea" id="RHEA-COMP:12159"/>
        <dbReference type="Rhea" id="RHEA-COMP:12202"/>
        <dbReference type="ChEBI" id="CHEBI:15378"/>
        <dbReference type="ChEBI" id="CHEBI:30616"/>
        <dbReference type="ChEBI" id="CHEBI:33019"/>
        <dbReference type="ChEBI" id="CHEBI:90618"/>
        <dbReference type="ChEBI" id="CHEBI:90778"/>
        <dbReference type="EC" id="2.7.7.80"/>
    </reaction>
</comment>
<dbReference type="InterPro" id="IPR045886">
    <property type="entry name" value="ThiF/MoeB/HesA"/>
</dbReference>
<dbReference type="InterPro" id="IPR035985">
    <property type="entry name" value="Ubiquitin-activating_enz"/>
</dbReference>
<evidence type="ECO:0000256" key="10">
    <source>
        <dbReference type="ARBA" id="ARBA00075110"/>
    </source>
</evidence>
<dbReference type="GO" id="GO:0005524">
    <property type="term" value="F:ATP binding"/>
    <property type="evidence" value="ECO:0007669"/>
    <property type="project" value="UniProtKB-KW"/>
</dbReference>
<dbReference type="Gene3D" id="3.40.250.10">
    <property type="entry name" value="Rhodanese-like domain"/>
    <property type="match status" value="1"/>
</dbReference>
<dbReference type="InterPro" id="IPR036873">
    <property type="entry name" value="Rhodanese-like_dom_sf"/>
</dbReference>
<dbReference type="GO" id="GO:0004792">
    <property type="term" value="F:thiosulfate-cyanide sulfurtransferase activity"/>
    <property type="evidence" value="ECO:0007669"/>
    <property type="project" value="TreeGrafter"/>
</dbReference>
<evidence type="ECO:0000259" key="13">
    <source>
        <dbReference type="PROSITE" id="PS50206"/>
    </source>
</evidence>
<dbReference type="Proteomes" id="UP000266118">
    <property type="component" value="Chromosome"/>
</dbReference>
<dbReference type="KEGG" id="ark:D6B99_08890"/>
<dbReference type="FunFam" id="3.40.50.720:FF:000033">
    <property type="entry name" value="Adenylyltransferase and sulfurtransferase MOCS3"/>
    <property type="match status" value="1"/>
</dbReference>
<dbReference type="PANTHER" id="PTHR10953">
    <property type="entry name" value="UBIQUITIN-ACTIVATING ENZYME E1"/>
    <property type="match status" value="1"/>
</dbReference>
<dbReference type="GO" id="GO:0005829">
    <property type="term" value="C:cytosol"/>
    <property type="evidence" value="ECO:0007669"/>
    <property type="project" value="TreeGrafter"/>
</dbReference>
<evidence type="ECO:0000313" key="14">
    <source>
        <dbReference type="EMBL" id="AYD47706.1"/>
    </source>
</evidence>
<keyword evidence="14" id="KW-0548">Nucleotidyltransferase</keyword>
<evidence type="ECO:0000256" key="8">
    <source>
        <dbReference type="ARBA" id="ARBA00066884"/>
    </source>
</evidence>
<comment type="similarity">
    <text evidence="1">Belongs to the HesA/MoeB/ThiF family.</text>
</comment>
<keyword evidence="4" id="KW-0067">ATP-binding</keyword>
<dbReference type="CDD" id="cd00158">
    <property type="entry name" value="RHOD"/>
    <property type="match status" value="1"/>
</dbReference>
<dbReference type="Pfam" id="PF00581">
    <property type="entry name" value="Rhodanese"/>
    <property type="match status" value="1"/>
</dbReference>
<dbReference type="GO" id="GO:0061605">
    <property type="term" value="F:molybdopterin-synthase adenylyltransferase activity"/>
    <property type="evidence" value="ECO:0007669"/>
    <property type="project" value="UniProtKB-EC"/>
</dbReference>
<comment type="subunit">
    <text evidence="7">Homodimer. Forms a stable heterotetrameric complex of 2 MoeB and 2 MoaD during adenylation of MoaD.</text>
</comment>